<dbReference type="Pfam" id="PF11563">
    <property type="entry name" value="Protoglobin"/>
    <property type="match status" value="1"/>
</dbReference>
<gene>
    <name evidence="2" type="ORF">AKO1_007865</name>
</gene>
<name>A0AAW2YP98_9EUKA</name>
<evidence type="ECO:0000259" key="1">
    <source>
        <dbReference type="Pfam" id="PF11563"/>
    </source>
</evidence>
<protein>
    <recommendedName>
        <fullName evidence="1">Globin-sensor domain-containing protein</fullName>
    </recommendedName>
</protein>
<dbReference type="InterPro" id="IPR012292">
    <property type="entry name" value="Globin/Proto"/>
</dbReference>
<dbReference type="GO" id="GO:0019825">
    <property type="term" value="F:oxygen binding"/>
    <property type="evidence" value="ECO:0007669"/>
    <property type="project" value="InterPro"/>
</dbReference>
<sequence length="205" mass="23765">MNDFDDERLDKEVHHRFLFNCRFYDFGEREISTLHANKDFILKVTPGIIEKFMKTTFEIGVTRKLLMPRIVGYYGELQSDYDTLSLESEIVKARGQLCADFFISYLTSDWSEEFVKGTFHKKMIHRWGNKEVVIDAVFNNAFYTLIRDAYIEAVFESTSVKGDKVLLVRALNKVTGLLNDLSHMYMVSDLDDQKESDDAIIGSVN</sequence>
<dbReference type="Gene3D" id="1.10.490.10">
    <property type="entry name" value="Globins"/>
    <property type="match status" value="1"/>
</dbReference>
<dbReference type="GO" id="GO:0020037">
    <property type="term" value="F:heme binding"/>
    <property type="evidence" value="ECO:0007669"/>
    <property type="project" value="InterPro"/>
</dbReference>
<accession>A0AAW2YP98</accession>
<feature type="domain" description="Globin-sensor" evidence="1">
    <location>
        <begin position="20"/>
        <end position="189"/>
    </location>
</feature>
<organism evidence="2 3">
    <name type="scientific">Acrasis kona</name>
    <dbReference type="NCBI Taxonomy" id="1008807"/>
    <lineage>
        <taxon>Eukaryota</taxon>
        <taxon>Discoba</taxon>
        <taxon>Heterolobosea</taxon>
        <taxon>Tetramitia</taxon>
        <taxon>Eutetramitia</taxon>
        <taxon>Acrasidae</taxon>
        <taxon>Acrasis</taxon>
    </lineage>
</organism>
<dbReference type="AlphaFoldDB" id="A0AAW2YP98"/>
<keyword evidence="3" id="KW-1185">Reference proteome</keyword>
<dbReference type="InterPro" id="IPR044398">
    <property type="entry name" value="Globin-sensor_dom"/>
</dbReference>
<proteinExistence type="predicted"/>
<comment type="caution">
    <text evidence="2">The sequence shown here is derived from an EMBL/GenBank/DDBJ whole genome shotgun (WGS) entry which is preliminary data.</text>
</comment>
<evidence type="ECO:0000313" key="2">
    <source>
        <dbReference type="EMBL" id="KAL0478960.1"/>
    </source>
</evidence>
<evidence type="ECO:0000313" key="3">
    <source>
        <dbReference type="Proteomes" id="UP001431209"/>
    </source>
</evidence>
<reference evidence="2 3" key="1">
    <citation type="submission" date="2024-03" db="EMBL/GenBank/DDBJ databases">
        <title>The Acrasis kona genome and developmental transcriptomes reveal deep origins of eukaryotic multicellular pathways.</title>
        <authorList>
            <person name="Sheikh S."/>
            <person name="Fu C.-J."/>
            <person name="Brown M.W."/>
            <person name="Baldauf S.L."/>
        </authorList>
    </citation>
    <scope>NUCLEOTIDE SEQUENCE [LARGE SCALE GENOMIC DNA]</scope>
    <source>
        <strain evidence="2 3">ATCC MYA-3509</strain>
    </source>
</reference>
<dbReference type="EMBL" id="JAOPGA020000489">
    <property type="protein sequence ID" value="KAL0478960.1"/>
    <property type="molecule type" value="Genomic_DNA"/>
</dbReference>
<dbReference type="Proteomes" id="UP001431209">
    <property type="component" value="Unassembled WGS sequence"/>
</dbReference>